<dbReference type="PANTHER" id="PTHR11434:SF16">
    <property type="entry name" value="NADH-UBIQUINONE OXIDOREDUCTASE CHAIN 4L"/>
    <property type="match status" value="1"/>
</dbReference>
<keyword evidence="8" id="KW-1278">Translocase</keyword>
<dbReference type="InterPro" id="IPR039428">
    <property type="entry name" value="NUOK/Mnh_C1-like"/>
</dbReference>
<dbReference type="Proteomes" id="UP000334340">
    <property type="component" value="Unassembled WGS sequence"/>
</dbReference>
<dbReference type="PANTHER" id="PTHR11434">
    <property type="entry name" value="NADH-UBIQUINONE OXIDOREDUCTASE SUBUNIT ND4L"/>
    <property type="match status" value="1"/>
</dbReference>
<comment type="subunit">
    <text evidence="8">NDH-1 is composed of 14 different subunits. Subunits NuoA, H, J, K, L, M, N constitute the membrane sector of the complex.</text>
</comment>
<keyword evidence="4 8" id="KW-0812">Transmembrane</keyword>
<dbReference type="NCBIfam" id="NF004320">
    <property type="entry name" value="PRK05715.1-2"/>
    <property type="match status" value="1"/>
</dbReference>
<evidence type="ECO:0000256" key="4">
    <source>
        <dbReference type="ARBA" id="ARBA00022692"/>
    </source>
</evidence>
<feature type="transmembrane region" description="Helical" evidence="8">
    <location>
        <begin position="31"/>
        <end position="50"/>
    </location>
</feature>
<evidence type="ECO:0000313" key="9">
    <source>
        <dbReference type="EMBL" id="VUZ84013.1"/>
    </source>
</evidence>
<evidence type="ECO:0000256" key="1">
    <source>
        <dbReference type="ARBA" id="ARBA00004141"/>
    </source>
</evidence>
<dbReference type="NCBIfam" id="NF004323">
    <property type="entry name" value="PRK05715.1-5"/>
    <property type="match status" value="1"/>
</dbReference>
<keyword evidence="8" id="KW-1003">Cell membrane</keyword>
<keyword evidence="8" id="KW-0830">Ubiquinone</keyword>
<keyword evidence="5 8" id="KW-0874">Quinone</keyword>
<dbReference type="GO" id="GO:0030964">
    <property type="term" value="C:NADH dehydrogenase complex"/>
    <property type="evidence" value="ECO:0007669"/>
    <property type="project" value="TreeGrafter"/>
</dbReference>
<keyword evidence="10" id="KW-1185">Reference proteome</keyword>
<protein>
    <recommendedName>
        <fullName evidence="8">NADH-quinone oxidoreductase subunit K</fullName>
        <ecNumber evidence="8">7.1.1.-</ecNumber>
    </recommendedName>
    <alternativeName>
        <fullName evidence="8">NADH dehydrogenase I subunit K</fullName>
    </alternativeName>
    <alternativeName>
        <fullName evidence="8">NDH-1 subunit K</fullName>
    </alternativeName>
</protein>
<evidence type="ECO:0000256" key="6">
    <source>
        <dbReference type="ARBA" id="ARBA00022989"/>
    </source>
</evidence>
<dbReference type="GO" id="GO:0050136">
    <property type="term" value="F:NADH dehydrogenase (quinone) (non-electrogenic) activity"/>
    <property type="evidence" value="ECO:0007669"/>
    <property type="project" value="UniProtKB-UniRule"/>
</dbReference>
<evidence type="ECO:0000256" key="5">
    <source>
        <dbReference type="ARBA" id="ARBA00022719"/>
    </source>
</evidence>
<keyword evidence="3 8" id="KW-0813">Transport</keyword>
<comment type="catalytic activity">
    <reaction evidence="8">
        <text>a quinone + NADH + 5 H(+)(in) = a quinol + NAD(+) + 4 H(+)(out)</text>
        <dbReference type="Rhea" id="RHEA:57888"/>
        <dbReference type="ChEBI" id="CHEBI:15378"/>
        <dbReference type="ChEBI" id="CHEBI:24646"/>
        <dbReference type="ChEBI" id="CHEBI:57540"/>
        <dbReference type="ChEBI" id="CHEBI:57945"/>
        <dbReference type="ChEBI" id="CHEBI:132124"/>
    </reaction>
</comment>
<dbReference type="GO" id="GO:0042773">
    <property type="term" value="P:ATP synthesis coupled electron transport"/>
    <property type="evidence" value="ECO:0007669"/>
    <property type="project" value="InterPro"/>
</dbReference>
<comment type="function">
    <text evidence="8">NDH-1 shuttles electrons from NADH, via FMN and iron-sulfur (Fe-S) centers, to quinones in the respiratory chain. The immediate electron acceptor for the enzyme in this species is believed to be ubiquinone. Couples the redox reaction to proton translocation (for every two electrons transferred, four hydrogen ions are translocated across the cytoplasmic membrane), and thus conserves the redox energy in a proton gradient.</text>
</comment>
<accession>A0A564ZFT0</accession>
<gene>
    <name evidence="8" type="primary">nuoK</name>
    <name evidence="9" type="ORF">MELA_00377</name>
</gene>
<evidence type="ECO:0000313" key="10">
    <source>
        <dbReference type="Proteomes" id="UP000334340"/>
    </source>
</evidence>
<name>A0A564ZFT0_9BACT</name>
<organism evidence="9 10">
    <name type="scientific">Candidatus Methylomirabilis lanthanidiphila</name>
    <dbReference type="NCBI Taxonomy" id="2211376"/>
    <lineage>
        <taxon>Bacteria</taxon>
        <taxon>Candidatus Methylomirabilota</taxon>
        <taxon>Candidatus Methylomirabilia</taxon>
        <taxon>Candidatus Methylomirabilales</taxon>
        <taxon>Candidatus Methylomirabilaceae</taxon>
        <taxon>Candidatus Methylomirabilis</taxon>
    </lineage>
</organism>
<evidence type="ECO:0000256" key="8">
    <source>
        <dbReference type="HAMAP-Rule" id="MF_01456"/>
    </source>
</evidence>
<comment type="subcellular location">
    <subcellularLocation>
        <location evidence="8">Cell membrane</location>
        <topology evidence="8">Multi-pass membrane protein</topology>
    </subcellularLocation>
    <subcellularLocation>
        <location evidence="1">Membrane</location>
        <topology evidence="1">Multi-pass membrane protein</topology>
    </subcellularLocation>
</comment>
<dbReference type="NCBIfam" id="NF004322">
    <property type="entry name" value="PRK05715.1-4"/>
    <property type="match status" value="1"/>
</dbReference>
<reference evidence="9 10" key="1">
    <citation type="submission" date="2019-07" db="EMBL/GenBank/DDBJ databases">
        <authorList>
            <person name="Cremers G."/>
        </authorList>
    </citation>
    <scope>NUCLEOTIDE SEQUENCE [LARGE SCALE GENOMIC DNA]</scope>
</reference>
<keyword evidence="7 8" id="KW-0472">Membrane</keyword>
<evidence type="ECO:0000256" key="3">
    <source>
        <dbReference type="ARBA" id="ARBA00022448"/>
    </source>
</evidence>
<dbReference type="GO" id="GO:0005886">
    <property type="term" value="C:plasma membrane"/>
    <property type="evidence" value="ECO:0007669"/>
    <property type="project" value="UniProtKB-SubCell"/>
</dbReference>
<evidence type="ECO:0000256" key="7">
    <source>
        <dbReference type="ARBA" id="ARBA00023136"/>
    </source>
</evidence>
<keyword evidence="6 8" id="KW-1133">Transmembrane helix</keyword>
<dbReference type="NCBIfam" id="NF004321">
    <property type="entry name" value="PRK05715.1-3"/>
    <property type="match status" value="1"/>
</dbReference>
<dbReference type="Gene3D" id="1.10.287.3510">
    <property type="match status" value="1"/>
</dbReference>
<feature type="transmembrane region" description="Helical" evidence="8">
    <location>
        <begin position="62"/>
        <end position="86"/>
    </location>
</feature>
<dbReference type="AlphaFoldDB" id="A0A564ZFT0"/>
<dbReference type="FunFam" id="1.10.287.3510:FF:000001">
    <property type="entry name" value="NADH-quinone oxidoreductase subunit K"/>
    <property type="match status" value="1"/>
</dbReference>
<dbReference type="EC" id="7.1.1.-" evidence="8"/>
<dbReference type="EMBL" id="CABIKM010000005">
    <property type="protein sequence ID" value="VUZ84013.1"/>
    <property type="molecule type" value="Genomic_DNA"/>
</dbReference>
<sequence length="102" mass="11304">MIPLSYYLILSVILFGIGMFGALTRRNAVGILMALELMFNAVNLNFVAFSRYLPESLLQGQIFAIFVITVAAAEAAVGLAIVLGLYRNFQTINVDEINLMKW</sequence>
<keyword evidence="8" id="KW-0520">NAD</keyword>
<dbReference type="HAMAP" id="MF_01456">
    <property type="entry name" value="NDH1_NuoK"/>
    <property type="match status" value="1"/>
</dbReference>
<comment type="similarity">
    <text evidence="2 8">Belongs to the complex I subunit 4L family.</text>
</comment>
<dbReference type="InterPro" id="IPR001133">
    <property type="entry name" value="NADH_UbQ_OxRdtase_chain4L/K"/>
</dbReference>
<dbReference type="Pfam" id="PF00420">
    <property type="entry name" value="Oxidored_q2"/>
    <property type="match status" value="1"/>
</dbReference>
<evidence type="ECO:0000256" key="2">
    <source>
        <dbReference type="ARBA" id="ARBA00010519"/>
    </source>
</evidence>
<feature type="transmembrane region" description="Helical" evidence="8">
    <location>
        <begin position="6"/>
        <end position="24"/>
    </location>
</feature>
<dbReference type="GO" id="GO:0048038">
    <property type="term" value="F:quinone binding"/>
    <property type="evidence" value="ECO:0007669"/>
    <property type="project" value="UniProtKB-KW"/>
</dbReference>
<proteinExistence type="inferred from homology"/>